<protein>
    <submittedName>
        <fullName evidence="10">L,D-transpeptidase catalytic domain</fullName>
    </submittedName>
</protein>
<evidence type="ECO:0000256" key="4">
    <source>
        <dbReference type="ARBA" id="ARBA00022960"/>
    </source>
</evidence>
<evidence type="ECO:0000256" key="8">
    <source>
        <dbReference type="SAM" id="SignalP"/>
    </source>
</evidence>
<dbReference type="STRING" id="655353.SAMN04488056_104280"/>
<keyword evidence="11" id="KW-1185">Reference proteome</keyword>
<keyword evidence="3" id="KW-0808">Transferase</keyword>
<dbReference type="OrthoDB" id="463216at2"/>
<evidence type="ECO:0000256" key="1">
    <source>
        <dbReference type="ARBA" id="ARBA00004752"/>
    </source>
</evidence>
<dbReference type="GO" id="GO:0005576">
    <property type="term" value="C:extracellular region"/>
    <property type="evidence" value="ECO:0007669"/>
    <property type="project" value="TreeGrafter"/>
</dbReference>
<evidence type="ECO:0000313" key="11">
    <source>
        <dbReference type="Proteomes" id="UP000199236"/>
    </source>
</evidence>
<dbReference type="AlphaFoldDB" id="A0A1I5FZV3"/>
<feature type="domain" description="L,D-TPase catalytic" evidence="9">
    <location>
        <begin position="65"/>
        <end position="181"/>
    </location>
</feature>
<dbReference type="PANTHER" id="PTHR30582">
    <property type="entry name" value="L,D-TRANSPEPTIDASE"/>
    <property type="match status" value="1"/>
</dbReference>
<dbReference type="EMBL" id="FOVR01000004">
    <property type="protein sequence ID" value="SFO29139.1"/>
    <property type="molecule type" value="Genomic_DNA"/>
</dbReference>
<dbReference type="PROSITE" id="PS51257">
    <property type="entry name" value="PROKAR_LIPOPROTEIN"/>
    <property type="match status" value="1"/>
</dbReference>
<dbReference type="Gene3D" id="2.40.440.10">
    <property type="entry name" value="L,D-transpeptidase catalytic domain-like"/>
    <property type="match status" value="1"/>
</dbReference>
<feature type="signal peptide" evidence="8">
    <location>
        <begin position="1"/>
        <end position="22"/>
    </location>
</feature>
<reference evidence="10 11" key="1">
    <citation type="submission" date="2016-10" db="EMBL/GenBank/DDBJ databases">
        <authorList>
            <person name="de Groot N.N."/>
        </authorList>
    </citation>
    <scope>NUCLEOTIDE SEQUENCE [LARGE SCALE GENOMIC DNA]</scope>
    <source>
        <strain evidence="10 11">CGMCC 1.9157</strain>
    </source>
</reference>
<dbReference type="GO" id="GO:0016740">
    <property type="term" value="F:transferase activity"/>
    <property type="evidence" value="ECO:0007669"/>
    <property type="project" value="UniProtKB-KW"/>
</dbReference>
<dbReference type="CDD" id="cd16913">
    <property type="entry name" value="YkuD_like"/>
    <property type="match status" value="1"/>
</dbReference>
<dbReference type="SUPFAM" id="SSF141523">
    <property type="entry name" value="L,D-transpeptidase catalytic domain-like"/>
    <property type="match status" value="1"/>
</dbReference>
<dbReference type="RefSeq" id="WP_090071838.1">
    <property type="nucleotide sequence ID" value="NZ_FOVR01000004.1"/>
</dbReference>
<evidence type="ECO:0000313" key="10">
    <source>
        <dbReference type="EMBL" id="SFO29139.1"/>
    </source>
</evidence>
<proteinExistence type="inferred from homology"/>
<dbReference type="Proteomes" id="UP000199236">
    <property type="component" value="Unassembled WGS sequence"/>
</dbReference>
<dbReference type="PANTHER" id="PTHR30582:SF2">
    <property type="entry name" value="L,D-TRANSPEPTIDASE YCIB-RELATED"/>
    <property type="match status" value="1"/>
</dbReference>
<evidence type="ECO:0000256" key="6">
    <source>
        <dbReference type="ARBA" id="ARBA00023316"/>
    </source>
</evidence>
<evidence type="ECO:0000256" key="2">
    <source>
        <dbReference type="ARBA" id="ARBA00005992"/>
    </source>
</evidence>
<dbReference type="PROSITE" id="PS52029">
    <property type="entry name" value="LD_TPASE"/>
    <property type="match status" value="1"/>
</dbReference>
<comment type="similarity">
    <text evidence="2">Belongs to the YkuD family.</text>
</comment>
<gene>
    <name evidence="10" type="ORF">SAMN04488056_104280</name>
</gene>
<evidence type="ECO:0000256" key="5">
    <source>
        <dbReference type="ARBA" id="ARBA00022984"/>
    </source>
</evidence>
<dbReference type="UniPathway" id="UPA00219"/>
<dbReference type="InterPro" id="IPR005490">
    <property type="entry name" value="LD_TPept_cat_dom"/>
</dbReference>
<sequence>MMLQRVMISLACLTLLSCQALATTSSATPQEATIIAAPKSQPITGELRLLGETASEKKTPPEKPIIAKIDISEQRMNVYVNGLITHSWKVSTARQGYYTPRGEYAPYRMHTMWRSRKYNNAPMPYAVFFHKGWAIHGTTSIKRLGRPASHGCVRLHPDNAKILFKLIKSAGGMKSAKVVISN</sequence>
<accession>A0A1I5FZV3</accession>
<organism evidence="10 11">
    <name type="scientific">Cohaesibacter marisflavi</name>
    <dbReference type="NCBI Taxonomy" id="655353"/>
    <lineage>
        <taxon>Bacteria</taxon>
        <taxon>Pseudomonadati</taxon>
        <taxon>Pseudomonadota</taxon>
        <taxon>Alphaproteobacteria</taxon>
        <taxon>Hyphomicrobiales</taxon>
        <taxon>Cohaesibacteraceae</taxon>
    </lineage>
</organism>
<dbReference type="GO" id="GO:0071555">
    <property type="term" value="P:cell wall organization"/>
    <property type="evidence" value="ECO:0007669"/>
    <property type="project" value="UniProtKB-UniRule"/>
</dbReference>
<keyword evidence="6 7" id="KW-0961">Cell wall biogenesis/degradation</keyword>
<evidence type="ECO:0000259" key="9">
    <source>
        <dbReference type="PROSITE" id="PS52029"/>
    </source>
</evidence>
<dbReference type="Pfam" id="PF03734">
    <property type="entry name" value="YkuD"/>
    <property type="match status" value="1"/>
</dbReference>
<feature type="active site" description="Nucleophile" evidence="7">
    <location>
        <position position="152"/>
    </location>
</feature>
<comment type="pathway">
    <text evidence="1 7">Cell wall biogenesis; peptidoglycan biosynthesis.</text>
</comment>
<feature type="chain" id="PRO_5011578612" evidence="8">
    <location>
        <begin position="23"/>
        <end position="182"/>
    </location>
</feature>
<feature type="active site" description="Proton donor/acceptor" evidence="7">
    <location>
        <position position="136"/>
    </location>
</feature>
<keyword evidence="8" id="KW-0732">Signal</keyword>
<evidence type="ECO:0000256" key="3">
    <source>
        <dbReference type="ARBA" id="ARBA00022679"/>
    </source>
</evidence>
<evidence type="ECO:0000256" key="7">
    <source>
        <dbReference type="PROSITE-ProRule" id="PRU01373"/>
    </source>
</evidence>
<name>A0A1I5FZV3_9HYPH</name>
<keyword evidence="5 7" id="KW-0573">Peptidoglycan synthesis</keyword>
<dbReference type="GO" id="GO:0071972">
    <property type="term" value="F:peptidoglycan L,D-transpeptidase activity"/>
    <property type="evidence" value="ECO:0007669"/>
    <property type="project" value="TreeGrafter"/>
</dbReference>
<dbReference type="GO" id="GO:0018104">
    <property type="term" value="P:peptidoglycan-protein cross-linking"/>
    <property type="evidence" value="ECO:0007669"/>
    <property type="project" value="TreeGrafter"/>
</dbReference>
<keyword evidence="4 7" id="KW-0133">Cell shape</keyword>
<dbReference type="InterPro" id="IPR050979">
    <property type="entry name" value="LD-transpeptidase"/>
</dbReference>
<dbReference type="GO" id="GO:0008360">
    <property type="term" value="P:regulation of cell shape"/>
    <property type="evidence" value="ECO:0007669"/>
    <property type="project" value="UniProtKB-UniRule"/>
</dbReference>
<dbReference type="InterPro" id="IPR038063">
    <property type="entry name" value="Transpep_catalytic_dom"/>
</dbReference>